<dbReference type="Proteomes" id="UP000828390">
    <property type="component" value="Unassembled WGS sequence"/>
</dbReference>
<gene>
    <name evidence="2" type="ORF">DPMN_164889</name>
    <name evidence="3" type="ORF">DPMN_164894</name>
</gene>
<dbReference type="EMBL" id="JAIWYP010000008">
    <property type="protein sequence ID" value="KAH3786780.1"/>
    <property type="molecule type" value="Genomic_DNA"/>
</dbReference>
<proteinExistence type="predicted"/>
<sequence length="69" mass="7980">MNVEKLEEVNSFKNFGPTLTNNNYHGDRSNKQTEQVVDKQVHPVPHQVQALQVLRSRHPSLRLRDMDAS</sequence>
<evidence type="ECO:0000313" key="4">
    <source>
        <dbReference type="Proteomes" id="UP000828390"/>
    </source>
</evidence>
<protein>
    <submittedName>
        <fullName evidence="2">Uncharacterized protein</fullName>
    </submittedName>
</protein>
<evidence type="ECO:0000256" key="1">
    <source>
        <dbReference type="SAM" id="MobiDB-lite"/>
    </source>
</evidence>
<organism evidence="2 4">
    <name type="scientific">Dreissena polymorpha</name>
    <name type="common">Zebra mussel</name>
    <name type="synonym">Mytilus polymorpha</name>
    <dbReference type="NCBI Taxonomy" id="45954"/>
    <lineage>
        <taxon>Eukaryota</taxon>
        <taxon>Metazoa</taxon>
        <taxon>Spiralia</taxon>
        <taxon>Lophotrochozoa</taxon>
        <taxon>Mollusca</taxon>
        <taxon>Bivalvia</taxon>
        <taxon>Autobranchia</taxon>
        <taxon>Heteroconchia</taxon>
        <taxon>Euheterodonta</taxon>
        <taxon>Imparidentia</taxon>
        <taxon>Neoheterodontei</taxon>
        <taxon>Myida</taxon>
        <taxon>Dreissenoidea</taxon>
        <taxon>Dreissenidae</taxon>
        <taxon>Dreissena</taxon>
    </lineage>
</organism>
<name>A0A9D4EZB8_DREPO</name>
<feature type="compositionally biased region" description="Basic and acidic residues" evidence="1">
    <location>
        <begin position="25"/>
        <end position="36"/>
    </location>
</feature>
<dbReference type="AlphaFoldDB" id="A0A9D4EZB8"/>
<dbReference type="EMBL" id="JAIWYP010000008">
    <property type="protein sequence ID" value="KAH3786784.1"/>
    <property type="molecule type" value="Genomic_DNA"/>
</dbReference>
<reference evidence="2" key="1">
    <citation type="journal article" date="2019" name="bioRxiv">
        <title>The Genome of the Zebra Mussel, Dreissena polymorpha: A Resource for Invasive Species Research.</title>
        <authorList>
            <person name="McCartney M.A."/>
            <person name="Auch B."/>
            <person name="Kono T."/>
            <person name="Mallez S."/>
            <person name="Zhang Y."/>
            <person name="Obille A."/>
            <person name="Becker A."/>
            <person name="Abrahante J.E."/>
            <person name="Garbe J."/>
            <person name="Badalamenti J.P."/>
            <person name="Herman A."/>
            <person name="Mangelson H."/>
            <person name="Liachko I."/>
            <person name="Sullivan S."/>
            <person name="Sone E.D."/>
            <person name="Koren S."/>
            <person name="Silverstein K.A.T."/>
            <person name="Beckman K.B."/>
            <person name="Gohl D.M."/>
        </authorList>
    </citation>
    <scope>NUCLEOTIDE SEQUENCE</scope>
    <source>
        <strain evidence="2">Duluth1</strain>
        <tissue evidence="2">Whole animal</tissue>
    </source>
</reference>
<feature type="compositionally biased region" description="Polar residues" evidence="1">
    <location>
        <begin position="11"/>
        <end position="24"/>
    </location>
</feature>
<evidence type="ECO:0000313" key="3">
    <source>
        <dbReference type="EMBL" id="KAH3786784.1"/>
    </source>
</evidence>
<comment type="caution">
    <text evidence="2">The sequence shown here is derived from an EMBL/GenBank/DDBJ whole genome shotgun (WGS) entry which is preliminary data.</text>
</comment>
<evidence type="ECO:0000313" key="2">
    <source>
        <dbReference type="EMBL" id="KAH3786780.1"/>
    </source>
</evidence>
<reference evidence="2" key="2">
    <citation type="submission" date="2020-11" db="EMBL/GenBank/DDBJ databases">
        <authorList>
            <person name="McCartney M.A."/>
            <person name="Auch B."/>
            <person name="Kono T."/>
            <person name="Mallez S."/>
            <person name="Becker A."/>
            <person name="Gohl D.M."/>
            <person name="Silverstein K.A.T."/>
            <person name="Koren S."/>
            <person name="Bechman K.B."/>
            <person name="Herman A."/>
            <person name="Abrahante J.E."/>
            <person name="Garbe J."/>
        </authorList>
    </citation>
    <scope>NUCLEOTIDE SEQUENCE</scope>
    <source>
        <strain evidence="2">Duluth1</strain>
        <tissue evidence="2">Whole animal</tissue>
    </source>
</reference>
<accession>A0A9D4EZB8</accession>
<keyword evidence="4" id="KW-1185">Reference proteome</keyword>
<feature type="compositionally biased region" description="Basic and acidic residues" evidence="1">
    <location>
        <begin position="1"/>
        <end position="10"/>
    </location>
</feature>
<feature type="region of interest" description="Disordered" evidence="1">
    <location>
        <begin position="1"/>
        <end position="36"/>
    </location>
</feature>